<evidence type="ECO:0000256" key="3">
    <source>
        <dbReference type="ARBA" id="ARBA00022741"/>
    </source>
</evidence>
<evidence type="ECO:0000256" key="5">
    <source>
        <dbReference type="ARBA" id="ARBA00022989"/>
    </source>
</evidence>
<evidence type="ECO:0008006" key="12">
    <source>
        <dbReference type="Google" id="ProtNLM"/>
    </source>
</evidence>
<dbReference type="PROSITE" id="PS50929">
    <property type="entry name" value="ABC_TM1F"/>
    <property type="match status" value="1"/>
</dbReference>
<dbReference type="InterPro" id="IPR036640">
    <property type="entry name" value="ABC1_TM_sf"/>
</dbReference>
<dbReference type="AlphaFoldDB" id="A0A1E5QAJ1"/>
<dbReference type="Gene3D" id="3.40.50.300">
    <property type="entry name" value="P-loop containing nucleotide triphosphate hydrolases"/>
    <property type="match status" value="1"/>
</dbReference>
<feature type="domain" description="ABC transmembrane type-1" evidence="9">
    <location>
        <begin position="19"/>
        <end position="255"/>
    </location>
</feature>
<keyword evidence="3" id="KW-0547">Nucleotide-binding</keyword>
<dbReference type="InterPro" id="IPR027417">
    <property type="entry name" value="P-loop_NTPase"/>
</dbReference>
<dbReference type="RefSeq" id="WP_069956859.1">
    <property type="nucleotide sequence ID" value="NZ_MCGG01000009.1"/>
</dbReference>
<dbReference type="Pfam" id="PF00005">
    <property type="entry name" value="ABC_tran"/>
    <property type="match status" value="1"/>
</dbReference>
<feature type="transmembrane region" description="Helical" evidence="7">
    <location>
        <begin position="150"/>
        <end position="170"/>
    </location>
</feature>
<name>A0A1E5QAJ1_9PROT</name>
<evidence type="ECO:0000313" key="11">
    <source>
        <dbReference type="Proteomes" id="UP000095347"/>
    </source>
</evidence>
<dbReference type="SUPFAM" id="SSF52540">
    <property type="entry name" value="P-loop containing nucleoside triphosphate hydrolases"/>
    <property type="match status" value="1"/>
</dbReference>
<dbReference type="PANTHER" id="PTHR24221:SF654">
    <property type="entry name" value="ATP-BINDING CASSETTE SUB-FAMILY B MEMBER 6"/>
    <property type="match status" value="1"/>
</dbReference>
<sequence>MAIIPFLKQARRGELTKIAVFTTIAGIANALLIVVVNEVAILVAQGERPGLIGWLVFAAGFALYFQCNKMALLQANRVIERLLMNLRVDVADKLRRSELKTVNHLGRGKLYSLLSHETNHLSITFPILVEGFQQAILLVIALFYLAYLSWAALVVFMLAVLLGIYGYLHINTSYRDILQKVAEQQAKLLDRFGDIIHGSKELRLNRSRSKAVFQVFNQQSRATEELLTVAGGRWTYLILLGAIVMFAMLGIVVFVFPNYIAAHSTIIFQLVPTMMFCLTPLTKIVAESPLFLRADVGLQEILSMQKELEAAGGIAPTYARKASESVQNFKHINFSEITYHHRDQDGASLFTSGPWDLTLQRGEILFLVGGNGSGKSTALRLIAGLYHRDSGHISVDDGAPLDDVRVAGIRELYAAVFGDFHLFDRLYGLEHVKQEEVDRLIEMMELTGKVKFVDGCFSQLNLSTGQRKRLALIATLLEDRPIYLFDEWAAEQDIHFREVFYTKILPDLKAQGKTVVAVTHDERFWHLADRVIKFDLGTIKWDRPGTELAE</sequence>
<organism evidence="10 11">
    <name type="scientific">Magnetovibrio blakemorei</name>
    <dbReference type="NCBI Taxonomy" id="28181"/>
    <lineage>
        <taxon>Bacteria</taxon>
        <taxon>Pseudomonadati</taxon>
        <taxon>Pseudomonadota</taxon>
        <taxon>Alphaproteobacteria</taxon>
        <taxon>Rhodospirillales</taxon>
        <taxon>Magnetovibrionaceae</taxon>
        <taxon>Magnetovibrio</taxon>
    </lineage>
</organism>
<evidence type="ECO:0000256" key="1">
    <source>
        <dbReference type="ARBA" id="ARBA00004651"/>
    </source>
</evidence>
<dbReference type="GO" id="GO:0005886">
    <property type="term" value="C:plasma membrane"/>
    <property type="evidence" value="ECO:0007669"/>
    <property type="project" value="UniProtKB-SubCell"/>
</dbReference>
<dbReference type="GO" id="GO:0015833">
    <property type="term" value="P:peptide transport"/>
    <property type="evidence" value="ECO:0007669"/>
    <property type="project" value="InterPro"/>
</dbReference>
<dbReference type="GO" id="GO:0140359">
    <property type="term" value="F:ABC-type transporter activity"/>
    <property type="evidence" value="ECO:0007669"/>
    <property type="project" value="InterPro"/>
</dbReference>
<evidence type="ECO:0000256" key="6">
    <source>
        <dbReference type="ARBA" id="ARBA00023136"/>
    </source>
</evidence>
<dbReference type="PANTHER" id="PTHR24221">
    <property type="entry name" value="ATP-BINDING CASSETTE SUB-FAMILY B"/>
    <property type="match status" value="1"/>
</dbReference>
<dbReference type="EMBL" id="MCGG01000009">
    <property type="protein sequence ID" value="OEJ69005.1"/>
    <property type="molecule type" value="Genomic_DNA"/>
</dbReference>
<comment type="subcellular location">
    <subcellularLocation>
        <location evidence="1">Cell membrane</location>
        <topology evidence="1">Multi-pass membrane protein</topology>
    </subcellularLocation>
</comment>
<gene>
    <name evidence="10" type="ORF">BEN30_04605</name>
</gene>
<dbReference type="Gene3D" id="1.20.1560.10">
    <property type="entry name" value="ABC transporter type 1, transmembrane domain"/>
    <property type="match status" value="1"/>
</dbReference>
<evidence type="ECO:0000259" key="9">
    <source>
        <dbReference type="PROSITE" id="PS50929"/>
    </source>
</evidence>
<feature type="transmembrane region" description="Helical" evidence="7">
    <location>
        <begin position="18"/>
        <end position="44"/>
    </location>
</feature>
<dbReference type="NCBIfam" id="TIGR01194">
    <property type="entry name" value="cyc_pep_trnsptr"/>
    <property type="match status" value="1"/>
</dbReference>
<dbReference type="InterPro" id="IPR003439">
    <property type="entry name" value="ABC_transporter-like_ATP-bd"/>
</dbReference>
<evidence type="ECO:0000256" key="4">
    <source>
        <dbReference type="ARBA" id="ARBA00022840"/>
    </source>
</evidence>
<dbReference type="GO" id="GO:0005524">
    <property type="term" value="F:ATP binding"/>
    <property type="evidence" value="ECO:0007669"/>
    <property type="project" value="UniProtKB-KW"/>
</dbReference>
<feature type="transmembrane region" description="Helical" evidence="7">
    <location>
        <begin position="50"/>
        <end position="67"/>
    </location>
</feature>
<keyword evidence="4" id="KW-0067">ATP-binding</keyword>
<feature type="domain" description="ABC transporter" evidence="8">
    <location>
        <begin position="332"/>
        <end position="550"/>
    </location>
</feature>
<accession>A0A1E5QAJ1</accession>
<feature type="transmembrane region" description="Helical" evidence="7">
    <location>
        <begin position="236"/>
        <end position="260"/>
    </location>
</feature>
<comment type="caution">
    <text evidence="10">The sequence shown here is derived from an EMBL/GenBank/DDBJ whole genome shotgun (WGS) entry which is preliminary data.</text>
</comment>
<dbReference type="GO" id="GO:1904680">
    <property type="term" value="F:peptide transmembrane transporter activity"/>
    <property type="evidence" value="ECO:0007669"/>
    <property type="project" value="InterPro"/>
</dbReference>
<dbReference type="STRING" id="28181.BEN30_04605"/>
<reference evidence="11" key="1">
    <citation type="submission" date="2016-07" db="EMBL/GenBank/DDBJ databases">
        <authorList>
            <person name="Florea S."/>
            <person name="Webb J.S."/>
            <person name="Jaromczyk J."/>
            <person name="Schardl C.L."/>
        </authorList>
    </citation>
    <scope>NUCLEOTIDE SEQUENCE [LARGE SCALE GENOMIC DNA]</scope>
    <source>
        <strain evidence="11">MV-1</strain>
    </source>
</reference>
<dbReference type="InterPro" id="IPR011527">
    <property type="entry name" value="ABC1_TM_dom"/>
</dbReference>
<evidence type="ECO:0000313" key="10">
    <source>
        <dbReference type="EMBL" id="OEJ69005.1"/>
    </source>
</evidence>
<proteinExistence type="predicted"/>
<dbReference type="InterPro" id="IPR039421">
    <property type="entry name" value="Type_1_exporter"/>
</dbReference>
<dbReference type="SMART" id="SM00382">
    <property type="entry name" value="AAA"/>
    <property type="match status" value="1"/>
</dbReference>
<evidence type="ECO:0000259" key="8">
    <source>
        <dbReference type="PROSITE" id="PS50893"/>
    </source>
</evidence>
<dbReference type="Proteomes" id="UP000095347">
    <property type="component" value="Unassembled WGS sequence"/>
</dbReference>
<feature type="transmembrane region" description="Helical" evidence="7">
    <location>
        <begin position="123"/>
        <end position="144"/>
    </location>
</feature>
<keyword evidence="6 7" id="KW-0472">Membrane</keyword>
<evidence type="ECO:0000256" key="2">
    <source>
        <dbReference type="ARBA" id="ARBA00022692"/>
    </source>
</evidence>
<dbReference type="InterPro" id="IPR003593">
    <property type="entry name" value="AAA+_ATPase"/>
</dbReference>
<dbReference type="InterPro" id="IPR005898">
    <property type="entry name" value="Cyc_pep_transpt_SyrD/YojI"/>
</dbReference>
<keyword evidence="2 7" id="KW-0812">Transmembrane</keyword>
<evidence type="ECO:0000256" key="7">
    <source>
        <dbReference type="SAM" id="Phobius"/>
    </source>
</evidence>
<dbReference type="PROSITE" id="PS50893">
    <property type="entry name" value="ABC_TRANSPORTER_2"/>
    <property type="match status" value="1"/>
</dbReference>
<protein>
    <recommendedName>
        <fullName evidence="12">Cyclic peptide transporter</fullName>
    </recommendedName>
</protein>
<keyword evidence="5 7" id="KW-1133">Transmembrane helix</keyword>
<keyword evidence="11" id="KW-1185">Reference proteome</keyword>
<dbReference type="GO" id="GO:0016887">
    <property type="term" value="F:ATP hydrolysis activity"/>
    <property type="evidence" value="ECO:0007669"/>
    <property type="project" value="InterPro"/>
</dbReference>
<dbReference type="SUPFAM" id="SSF90123">
    <property type="entry name" value="ABC transporter transmembrane region"/>
    <property type="match status" value="1"/>
</dbReference>